<dbReference type="Pfam" id="PF25772">
    <property type="entry name" value="HEAT_RRP12_N"/>
    <property type="match status" value="1"/>
</dbReference>
<evidence type="ECO:0000256" key="1">
    <source>
        <dbReference type="ARBA" id="ARBA00004123"/>
    </source>
</evidence>
<accession>A0A9P5S7K7</accession>
<keyword evidence="8" id="KW-1185">Reference proteome</keyword>
<feature type="region of interest" description="Disordered" evidence="4">
    <location>
        <begin position="1254"/>
        <end position="1273"/>
    </location>
</feature>
<evidence type="ECO:0000313" key="7">
    <source>
        <dbReference type="EMBL" id="KAF9155220.1"/>
    </source>
</evidence>
<comment type="similarity">
    <text evidence="2">Belongs to the RRP12 family.</text>
</comment>
<comment type="caution">
    <text evidence="7">The sequence shown here is derived from an EMBL/GenBank/DDBJ whole genome shotgun (WGS) entry which is preliminary data.</text>
</comment>
<feature type="compositionally biased region" description="Acidic residues" evidence="4">
    <location>
        <begin position="1042"/>
        <end position="1051"/>
    </location>
</feature>
<evidence type="ECO:0000259" key="6">
    <source>
        <dbReference type="Pfam" id="PF25772"/>
    </source>
</evidence>
<evidence type="ECO:0000256" key="4">
    <source>
        <dbReference type="SAM" id="MobiDB-lite"/>
    </source>
</evidence>
<organism evidence="7 8">
    <name type="scientific">Linnemannia schmuckeri</name>
    <dbReference type="NCBI Taxonomy" id="64567"/>
    <lineage>
        <taxon>Eukaryota</taxon>
        <taxon>Fungi</taxon>
        <taxon>Fungi incertae sedis</taxon>
        <taxon>Mucoromycota</taxon>
        <taxon>Mortierellomycotina</taxon>
        <taxon>Mortierellomycetes</taxon>
        <taxon>Mortierellales</taxon>
        <taxon>Mortierellaceae</taxon>
        <taxon>Linnemannia</taxon>
    </lineage>
</organism>
<dbReference type="Gene3D" id="1.25.10.10">
    <property type="entry name" value="Leucine-rich Repeat Variant"/>
    <property type="match status" value="1"/>
</dbReference>
<dbReference type="InterPro" id="IPR016024">
    <property type="entry name" value="ARM-type_fold"/>
</dbReference>
<dbReference type="PANTHER" id="PTHR48287:SF1">
    <property type="entry name" value="ARM REPEAT SUPERFAMILY PROTEIN"/>
    <property type="match status" value="1"/>
</dbReference>
<dbReference type="Pfam" id="PF08161">
    <property type="entry name" value="RRP12_HEAT"/>
    <property type="match status" value="1"/>
</dbReference>
<keyword evidence="3" id="KW-0539">Nucleus</keyword>
<feature type="domain" description="RRP12 N-terminal HEAT" evidence="6">
    <location>
        <begin position="13"/>
        <end position="264"/>
    </location>
</feature>
<name>A0A9P5S7K7_9FUNG</name>
<evidence type="ECO:0000256" key="2">
    <source>
        <dbReference type="ARBA" id="ARBA00007690"/>
    </source>
</evidence>
<dbReference type="Proteomes" id="UP000748756">
    <property type="component" value="Unassembled WGS sequence"/>
</dbReference>
<feature type="compositionally biased region" description="Acidic residues" evidence="4">
    <location>
        <begin position="1081"/>
        <end position="1092"/>
    </location>
</feature>
<comment type="subcellular location">
    <subcellularLocation>
        <location evidence="1">Nucleus</location>
    </subcellularLocation>
</comment>
<dbReference type="PANTHER" id="PTHR48287">
    <property type="entry name" value="ARM REPEAT SUPERFAMILY PROTEIN"/>
    <property type="match status" value="1"/>
</dbReference>
<proteinExistence type="inferred from homology"/>
<feature type="region of interest" description="Disordered" evidence="4">
    <location>
        <begin position="1078"/>
        <end position="1182"/>
    </location>
</feature>
<feature type="compositionally biased region" description="Acidic residues" evidence="4">
    <location>
        <begin position="1163"/>
        <end position="1182"/>
    </location>
</feature>
<evidence type="ECO:0008006" key="9">
    <source>
        <dbReference type="Google" id="ProtNLM"/>
    </source>
</evidence>
<evidence type="ECO:0000256" key="3">
    <source>
        <dbReference type="ARBA" id="ARBA00023242"/>
    </source>
</evidence>
<dbReference type="InterPro" id="IPR011989">
    <property type="entry name" value="ARM-like"/>
</dbReference>
<dbReference type="InterPro" id="IPR057860">
    <property type="entry name" value="HEAT_RRP12_N"/>
</dbReference>
<evidence type="ECO:0000259" key="5">
    <source>
        <dbReference type="Pfam" id="PF08161"/>
    </source>
</evidence>
<feature type="region of interest" description="Disordered" evidence="4">
    <location>
        <begin position="1279"/>
        <end position="1310"/>
    </location>
</feature>
<feature type="region of interest" description="Disordered" evidence="4">
    <location>
        <begin position="1026"/>
        <end position="1062"/>
    </location>
</feature>
<feature type="compositionally biased region" description="Basic residues" evidence="4">
    <location>
        <begin position="1298"/>
        <end position="1310"/>
    </location>
</feature>
<dbReference type="EMBL" id="JAAAUQ010000077">
    <property type="protein sequence ID" value="KAF9155220.1"/>
    <property type="molecule type" value="Genomic_DNA"/>
</dbReference>
<dbReference type="InterPro" id="IPR052087">
    <property type="entry name" value="RRP12"/>
</dbReference>
<feature type="region of interest" description="Disordered" evidence="4">
    <location>
        <begin position="1196"/>
        <end position="1247"/>
    </location>
</feature>
<evidence type="ECO:0000313" key="8">
    <source>
        <dbReference type="Proteomes" id="UP000748756"/>
    </source>
</evidence>
<feature type="compositionally biased region" description="Polar residues" evidence="4">
    <location>
        <begin position="1130"/>
        <end position="1142"/>
    </location>
</feature>
<protein>
    <recommendedName>
        <fullName evidence="9">Ribosomal RNA-processing protein 12-like conserved domain-containing protein</fullName>
    </recommendedName>
</protein>
<dbReference type="InterPro" id="IPR012978">
    <property type="entry name" value="HEAT_RRP12"/>
</dbReference>
<dbReference type="OrthoDB" id="2192888at2759"/>
<feature type="domain" description="RRP12 HEAT" evidence="5">
    <location>
        <begin position="370"/>
        <end position="667"/>
    </location>
</feature>
<gene>
    <name evidence="7" type="ORF">BG015_010616</name>
</gene>
<dbReference type="SUPFAM" id="SSF48371">
    <property type="entry name" value="ARM repeat"/>
    <property type="match status" value="1"/>
</dbReference>
<feature type="compositionally biased region" description="Basic and acidic residues" evidence="4">
    <location>
        <begin position="1256"/>
        <end position="1266"/>
    </location>
</feature>
<sequence length="1310" mass="144959">MDEHFAKIRTQLSSKLANQQMHATTLLAVEETLKEQGAEITPTAYFATLMSLLDQQKDDPEVEEMRAAILNLLAIVFPNVPVSVLRSQYTATLSVFTTILALQPAPTAPSMRSLVTCLEHLLIAQDSATWNHTTTLKALQTLLILSLDSRPKPRKRAQEAVRNIVTHPPLMMIVHPGMKVVVQTTLQILKESGNGVVGAAGSKDKENATQMILHTLQLVKMVGKAWPVEQFLPLCDILLHLPKLNNPYLTSSAFQVFESLLSPKESADAPKVVHQEETQTPAETLDEIVSRLAKVTQVMSAVLELKPNANDATLMPLWLDVVRAGFVESARLQDILKTAGQGADIPQEAIVPIIQLFKVIFPNLDSSNPVSVHNSTVDCLKQLITHCITDEMIDLAVQELRRNRGQQPDSKKKRNVIETVSATIKGGFDIRYQSSWLGVLEILKTLFERLNHAANPLLVSFLPIIDELRFTPAFTQKAHLDVVLSTAISTVGPRTFLDTLPLNIDNPEERKRGRAWLLPLLKSSITNTEFEYFATTLIPLADRLNQKAQECRENGMMKKVYETLIGQVWSLVSGFCDLPVDMELAFTKQVAERFSNVLYSVPDLRPVLCQALTSLVTRNQAIVASTESDEVLEREFLITKEEAARNIEILQQYSRPYLMVFFNIFQATLPQFRGYLLEVMRMYLSISTPKDLQETFSAVLVQLNTALTTVQSPVQQGDAPPASHNLMDLADIMVPYVDGQSMANLYSIVVSLFANDADAALQKKAYKIVNSMAETETGRVVLKANLEELMRNILDTTAAATATAKRARLSLIGQVISLLEPADLYFVPSILSEVVVATKEVNEKTRDVAYALLVAMGHKMKAGGVISTERVGDMEGEAVETPATISEYFTMVTAGLAGTTPHMVSAAITSLSRLLFEFHKDLEPSMVSEMIGTMHLFVNSSNREIVKSALGFIKVTTVSLDADVVRGHLQEIVSGMIRWSHEHKGHFKVKVRHILERLVRRFGYDDVVAFVPEADKKLLINIKKRRERAKRNKKNGSSGMDMDGDDDEGEEDTSKKSNKPLYMQTNFGSAYEDALYGSESDLSDDDEDDEGASEGKAAQKKSNKKKQGADAWIKEDGDTPLDFLDRTVVSRVTASHPSTQTPRKLKDLSSAFKTSSDGKLVIDDSDDENEGGNDEEEVDGETMELDQAENNYLESLKSVDGFTRGQGGRIKFNKTNKRGVLGKDDDTEMEQAGGAGPIRSKGLKDQRPVKLMGQDFKAKKAGGDVKKKGRVDPYAYVPLTSLRKGAKEGLSLTNKSKSEKRKSGKPGRRS</sequence>
<reference evidence="7" key="1">
    <citation type="journal article" date="2020" name="Fungal Divers.">
        <title>Resolving the Mortierellaceae phylogeny through synthesis of multi-gene phylogenetics and phylogenomics.</title>
        <authorList>
            <person name="Vandepol N."/>
            <person name="Liber J."/>
            <person name="Desiro A."/>
            <person name="Na H."/>
            <person name="Kennedy M."/>
            <person name="Barry K."/>
            <person name="Grigoriev I.V."/>
            <person name="Miller A.N."/>
            <person name="O'Donnell K."/>
            <person name="Stajich J.E."/>
            <person name="Bonito G."/>
        </authorList>
    </citation>
    <scope>NUCLEOTIDE SEQUENCE</scope>
    <source>
        <strain evidence="7">NRRL 6426</strain>
    </source>
</reference>
<dbReference type="GO" id="GO:0005634">
    <property type="term" value="C:nucleus"/>
    <property type="evidence" value="ECO:0007669"/>
    <property type="project" value="UniProtKB-SubCell"/>
</dbReference>